<evidence type="ECO:0000313" key="5">
    <source>
        <dbReference type="Proteomes" id="UP001217089"/>
    </source>
</evidence>
<dbReference type="PANTHER" id="PTHR14270">
    <property type="entry name" value="NONSENSE-MEDIATED MRNA DECAY FACTOR SMG9"/>
    <property type="match status" value="1"/>
</dbReference>
<sequence>MFLYDFKMSDAGDRDRGRRSRRRRGGLPERPVTSSRKERDYEADSAPAKPPIILAKPAHEQPHGGSPSSTSSSVGSKTPDKTVVMMRSREEGRTASTSSISNIPAAVTGETTSTQPLHPLQRNPSAPVLSLESTLQNKLAAPPEMTHCVQLIDESLQWIENGSELLLDQTDFFVIGVIGLQGTGKSTVMSLLAGNSPNDLAKFVFQPQDRAIREMCEHQTVGIDMFVTGERVIFLDSQPVLSSSVLDRLIRNDKKIPSEYSTAENCIEMQSLQQAAFLMTVCHVVLVVQDWFIDTSLIRFLQTAEMLKPSTPSSNHDSNSSSEDTHEYSPNIVFIQNKAARDDFSAESYNLMQQSLLKVFESSDLKLTGSVTMANGKILPGLNSKSVDTDVNLYLLPVMDSQRSDTQDTILTLLPEYRGYPSFATIINRLRQQIYSMHKSPLTQSSLSEKNWFHYAARIWDSVKKSQLMSEYNRLLN</sequence>
<dbReference type="InterPro" id="IPR019354">
    <property type="entry name" value="SMG8-like"/>
</dbReference>
<reference evidence="4 5" key="1">
    <citation type="submission" date="2022-12" db="EMBL/GenBank/DDBJ databases">
        <title>Chromosome-level genome of Tegillarca granosa.</title>
        <authorList>
            <person name="Kim J."/>
        </authorList>
    </citation>
    <scope>NUCLEOTIDE SEQUENCE [LARGE SCALE GENOMIC DNA]</scope>
    <source>
        <strain evidence="4">Teg-2019</strain>
        <tissue evidence="4">Adductor muscle</tissue>
    </source>
</reference>
<gene>
    <name evidence="4" type="ORF">KUTeg_019466</name>
</gene>
<dbReference type="PANTHER" id="PTHR14270:SF0">
    <property type="entry name" value="NONSENSE-MEDIATED MRNA DECAY FACTOR SMG9"/>
    <property type="match status" value="1"/>
</dbReference>
<feature type="compositionally biased region" description="Basic and acidic residues" evidence="3">
    <location>
        <begin position="7"/>
        <end position="16"/>
    </location>
</feature>
<feature type="compositionally biased region" description="Low complexity" evidence="3">
    <location>
        <begin position="64"/>
        <end position="76"/>
    </location>
</feature>
<dbReference type="EMBL" id="JARBDR010000917">
    <property type="protein sequence ID" value="KAJ8303070.1"/>
    <property type="molecule type" value="Genomic_DNA"/>
</dbReference>
<evidence type="ECO:0000313" key="4">
    <source>
        <dbReference type="EMBL" id="KAJ8303070.1"/>
    </source>
</evidence>
<keyword evidence="2" id="KW-0866">Nonsense-mediated mRNA decay</keyword>
<name>A0ABQ9EHQ5_TEGGR</name>
<evidence type="ECO:0008006" key="6">
    <source>
        <dbReference type="Google" id="ProtNLM"/>
    </source>
</evidence>
<feature type="region of interest" description="Disordered" evidence="3">
    <location>
        <begin position="1"/>
        <end position="80"/>
    </location>
</feature>
<comment type="caution">
    <text evidence="4">The sequence shown here is derived from an EMBL/GenBank/DDBJ whole genome shotgun (WGS) entry which is preliminary data.</text>
</comment>
<dbReference type="Gene3D" id="3.40.50.300">
    <property type="entry name" value="P-loop containing nucleotide triphosphate hydrolases"/>
    <property type="match status" value="1"/>
</dbReference>
<dbReference type="InterPro" id="IPR027417">
    <property type="entry name" value="P-loop_NTPase"/>
</dbReference>
<dbReference type="Proteomes" id="UP001217089">
    <property type="component" value="Unassembled WGS sequence"/>
</dbReference>
<keyword evidence="5" id="KW-1185">Reference proteome</keyword>
<organism evidence="4 5">
    <name type="scientific">Tegillarca granosa</name>
    <name type="common">Malaysian cockle</name>
    <name type="synonym">Anadara granosa</name>
    <dbReference type="NCBI Taxonomy" id="220873"/>
    <lineage>
        <taxon>Eukaryota</taxon>
        <taxon>Metazoa</taxon>
        <taxon>Spiralia</taxon>
        <taxon>Lophotrochozoa</taxon>
        <taxon>Mollusca</taxon>
        <taxon>Bivalvia</taxon>
        <taxon>Autobranchia</taxon>
        <taxon>Pteriomorphia</taxon>
        <taxon>Arcoida</taxon>
        <taxon>Arcoidea</taxon>
        <taxon>Arcidae</taxon>
        <taxon>Tegillarca</taxon>
    </lineage>
</organism>
<dbReference type="SUPFAM" id="SSF52540">
    <property type="entry name" value="P-loop containing nucleoside triphosphate hydrolases"/>
    <property type="match status" value="1"/>
</dbReference>
<protein>
    <recommendedName>
        <fullName evidence="6">Protein SMG9</fullName>
    </recommendedName>
</protein>
<evidence type="ECO:0000256" key="3">
    <source>
        <dbReference type="SAM" id="MobiDB-lite"/>
    </source>
</evidence>
<evidence type="ECO:0000256" key="2">
    <source>
        <dbReference type="ARBA" id="ARBA00023161"/>
    </source>
</evidence>
<accession>A0ABQ9EHQ5</accession>
<dbReference type="Pfam" id="PF10220">
    <property type="entry name" value="Smg8_Smg9"/>
    <property type="match status" value="1"/>
</dbReference>
<comment type="similarity">
    <text evidence="1">Belongs to the SMG9 family.</text>
</comment>
<proteinExistence type="inferred from homology"/>
<evidence type="ECO:0000256" key="1">
    <source>
        <dbReference type="ARBA" id="ARBA00007712"/>
    </source>
</evidence>
<dbReference type="InterPro" id="IPR039177">
    <property type="entry name" value="SMG9"/>
</dbReference>